<evidence type="ECO:0000313" key="1">
    <source>
        <dbReference type="EMBL" id="CDW47590.1"/>
    </source>
</evidence>
<dbReference type="EMBL" id="HACA01030229">
    <property type="protein sequence ID" value="CDW47590.1"/>
    <property type="molecule type" value="Transcribed_RNA"/>
</dbReference>
<dbReference type="AlphaFoldDB" id="A0A0K2VBC2"/>
<proteinExistence type="predicted"/>
<sequence length="66" mass="8157">ISSLFRLLPPSKEEMSHKYMSQFLSYFPFFSYQQTWVIHPKRIYLQRTVISRFTRHFCCTNILDYK</sequence>
<reference evidence="1" key="1">
    <citation type="submission" date="2014-05" db="EMBL/GenBank/DDBJ databases">
        <authorList>
            <person name="Chronopoulou M."/>
        </authorList>
    </citation>
    <scope>NUCLEOTIDE SEQUENCE</scope>
    <source>
        <tissue evidence="1">Whole organism</tissue>
    </source>
</reference>
<protein>
    <submittedName>
        <fullName evidence="1">Uncharacterized protein</fullName>
    </submittedName>
</protein>
<feature type="non-terminal residue" evidence="1">
    <location>
        <position position="1"/>
    </location>
</feature>
<name>A0A0K2VBC2_LEPSM</name>
<accession>A0A0K2VBC2</accession>
<organism evidence="1">
    <name type="scientific">Lepeophtheirus salmonis</name>
    <name type="common">Salmon louse</name>
    <name type="synonym">Caligus salmonis</name>
    <dbReference type="NCBI Taxonomy" id="72036"/>
    <lineage>
        <taxon>Eukaryota</taxon>
        <taxon>Metazoa</taxon>
        <taxon>Ecdysozoa</taxon>
        <taxon>Arthropoda</taxon>
        <taxon>Crustacea</taxon>
        <taxon>Multicrustacea</taxon>
        <taxon>Hexanauplia</taxon>
        <taxon>Copepoda</taxon>
        <taxon>Siphonostomatoida</taxon>
        <taxon>Caligidae</taxon>
        <taxon>Lepeophtheirus</taxon>
    </lineage>
</organism>